<comment type="caution">
    <text evidence="1">The sequence shown here is derived from an EMBL/GenBank/DDBJ whole genome shotgun (WGS) entry which is preliminary data.</text>
</comment>
<accession>A0A9W7D3W8</accession>
<reference evidence="1" key="1">
    <citation type="submission" date="2023-04" db="EMBL/GenBank/DDBJ databases">
        <title>Phytophthora fragariaefolia NBRC 109709.</title>
        <authorList>
            <person name="Ichikawa N."/>
            <person name="Sato H."/>
            <person name="Tonouchi N."/>
        </authorList>
    </citation>
    <scope>NUCLEOTIDE SEQUENCE</scope>
    <source>
        <strain evidence="1">NBRC 109709</strain>
    </source>
</reference>
<dbReference type="EMBL" id="BSXT01002660">
    <property type="protein sequence ID" value="GMF50204.1"/>
    <property type="molecule type" value="Genomic_DNA"/>
</dbReference>
<evidence type="ECO:0000313" key="2">
    <source>
        <dbReference type="Proteomes" id="UP001165121"/>
    </source>
</evidence>
<gene>
    <name evidence="1" type="ORF">Pfra01_001998300</name>
</gene>
<evidence type="ECO:0000313" key="1">
    <source>
        <dbReference type="EMBL" id="GMF50204.1"/>
    </source>
</evidence>
<dbReference type="AlphaFoldDB" id="A0A9W7D3W8"/>
<name>A0A9W7D3W8_9STRA</name>
<dbReference type="SUPFAM" id="SSF56672">
    <property type="entry name" value="DNA/RNA polymerases"/>
    <property type="match status" value="1"/>
</dbReference>
<protein>
    <submittedName>
        <fullName evidence="1">Unnamed protein product</fullName>
    </submittedName>
</protein>
<organism evidence="1 2">
    <name type="scientific">Phytophthora fragariaefolia</name>
    <dbReference type="NCBI Taxonomy" id="1490495"/>
    <lineage>
        <taxon>Eukaryota</taxon>
        <taxon>Sar</taxon>
        <taxon>Stramenopiles</taxon>
        <taxon>Oomycota</taxon>
        <taxon>Peronosporomycetes</taxon>
        <taxon>Peronosporales</taxon>
        <taxon>Peronosporaceae</taxon>
        <taxon>Phytophthora</taxon>
    </lineage>
</organism>
<proteinExistence type="predicted"/>
<sequence>MIMLAIRGVWKQVKLDTGAQYCVADTKWKSFDRKLNVPAPTMSIDALIVEHDTEDFMIGEQWMYDNGVNIDSVSGEMKLYSDEIKMVMPVKGVGSYEQRTIRTAKVRLSREAIVRTQSVRNVEVAVPAPEVSVGLFEPNVRKGAHVMVAPTIFTVQGGKTTVPKLNLVGRMTKLPSREALDEIDLNTSPLSNEEELEIGDMCPDDKVLLVKLLRIYPSLLKPKTGCPPATTLGVAHHINTGSEPPIKMRPRRHSRAENETIEVKQMLRNGVIEEGTGAWEFPVVPVKK</sequence>
<keyword evidence="2" id="KW-1185">Reference proteome</keyword>
<dbReference type="Proteomes" id="UP001165121">
    <property type="component" value="Unassembled WGS sequence"/>
</dbReference>
<dbReference type="Gene3D" id="3.10.10.10">
    <property type="entry name" value="HIV Type 1 Reverse Transcriptase, subunit A, domain 1"/>
    <property type="match status" value="1"/>
</dbReference>
<dbReference type="OrthoDB" id="117261at2759"/>
<dbReference type="InterPro" id="IPR043502">
    <property type="entry name" value="DNA/RNA_pol_sf"/>
</dbReference>